<feature type="domain" description="Nrap protein" evidence="10">
    <location>
        <begin position="634"/>
        <end position="832"/>
    </location>
</feature>
<dbReference type="GO" id="GO:0034456">
    <property type="term" value="C:UTP-C complex"/>
    <property type="evidence" value="ECO:0007669"/>
    <property type="project" value="TreeGrafter"/>
</dbReference>
<evidence type="ECO:0000256" key="5">
    <source>
        <dbReference type="RuleBase" id="RU364032"/>
    </source>
</evidence>
<gene>
    <name evidence="13" type="ORF">FRX48_07399</name>
</gene>
<dbReference type="GO" id="GO:0006364">
    <property type="term" value="P:rRNA processing"/>
    <property type="evidence" value="ECO:0007669"/>
    <property type="project" value="UniProtKB-KW"/>
</dbReference>
<keyword evidence="4 5" id="KW-0539">Nucleus</keyword>
<evidence type="ECO:0000259" key="7">
    <source>
        <dbReference type="Pfam" id="PF03813"/>
    </source>
</evidence>
<dbReference type="InterPro" id="IPR005554">
    <property type="entry name" value="NOL6/Upt22"/>
</dbReference>
<evidence type="ECO:0000256" key="4">
    <source>
        <dbReference type="ARBA" id="ARBA00023242"/>
    </source>
</evidence>
<dbReference type="AlphaFoldDB" id="A0A5M8PIB6"/>
<feature type="region of interest" description="Disordered" evidence="6">
    <location>
        <begin position="1"/>
        <end position="40"/>
    </location>
</feature>
<evidence type="ECO:0000256" key="1">
    <source>
        <dbReference type="ARBA" id="ARBA00004604"/>
    </source>
</evidence>
<dbReference type="PANTHER" id="PTHR17972:SF0">
    <property type="entry name" value="NUCLEOLAR PROTEIN 6"/>
    <property type="match status" value="1"/>
</dbReference>
<feature type="domain" description="Nrap protein" evidence="11">
    <location>
        <begin position="834"/>
        <end position="989"/>
    </location>
</feature>
<dbReference type="Gene3D" id="1.10.1410.10">
    <property type="match status" value="1"/>
</dbReference>
<dbReference type="OrthoDB" id="10251401at2759"/>
<feature type="domain" description="Nrap protein" evidence="9">
    <location>
        <begin position="473"/>
        <end position="619"/>
    </location>
</feature>
<dbReference type="InterPro" id="IPR035082">
    <property type="entry name" value="Nrap_D1"/>
</dbReference>
<evidence type="ECO:0000256" key="3">
    <source>
        <dbReference type="ARBA" id="ARBA00022884"/>
    </source>
</evidence>
<dbReference type="InterPro" id="IPR035368">
    <property type="entry name" value="Nrap_D3"/>
</dbReference>
<accession>A0A5M8PIB6</accession>
<evidence type="ECO:0000256" key="6">
    <source>
        <dbReference type="SAM" id="MobiDB-lite"/>
    </source>
</evidence>
<evidence type="ECO:0000259" key="8">
    <source>
        <dbReference type="Pfam" id="PF17403"/>
    </source>
</evidence>
<dbReference type="Pfam" id="PF17404">
    <property type="entry name" value="Nrap_D3"/>
    <property type="match status" value="1"/>
</dbReference>
<reference evidence="13 14" key="1">
    <citation type="submission" date="2019-09" db="EMBL/GenBank/DDBJ databases">
        <title>The hologenome of the rock-dwelling lichen Lasallia pustulata.</title>
        <authorList>
            <person name="Greshake Tzovaras B."/>
            <person name="Segers F."/>
            <person name="Bicker A."/>
            <person name="Dal Grande F."/>
            <person name="Otte J."/>
            <person name="Hankeln T."/>
            <person name="Schmitt I."/>
            <person name="Ebersberger I."/>
        </authorList>
    </citation>
    <scope>NUCLEOTIDE SEQUENCE [LARGE SCALE GENOMIC DNA]</scope>
    <source>
        <strain evidence="13">A1-1</strain>
    </source>
</reference>
<sequence>MAPPALKRRKLHQSSGHRGHSSAATSSPDRDSHNGALGSGRAMASAVTNAAGAVEEFDFGGYGEGAAGTTHDSTMFKLQMDELLAEMRPDYERRLKKVEKALHKLKGILEHIPERDPLPVSEAERNLRKFHKVFVPFPEPRPQSEVKYTLAYKKPANINVVGSYALKTAVKTEGVLSIDMAITMPSSLFQDKDYLNHRYFHKRAYYLACMAAGIQADNECKFNISFALQNDNELQPILVIGRTGGGSEYDFADSKCIIKIILAVSEDTFPKEKTLPDSNCLRKVSTKFPQAAKPVVPTPFYNATLRSESVVAPYLQFLHGTSARCGSYKDACVLGRIWLQQRGLGTGLAGGGFGHFELAATMAILLQGGGANGKAVLSTGYSSYQLFKATLQFLTARDLVQSPLLFQCNHNIRSNPDTPLFFDGPRVLNVFFKMTPWSYAMLRHEARVTLTLLNESSLDRFEPTFITKVDNPLERFDSLIRVQTPSSILTATVVEAFELCEKLYKVLTMGLGDRTSQVFPIAPATKAWPITSSSYNTNTDRSLLIGFLHNPEKVDRAVDHGPPAEDRKAAAAFRNFWGEKAELRRFKDGSILESLIWTKNVSMGSILCQIIAYVIQRHINPAVADTIEFLGKDIDHLLPISASDGSQRLAQFQPLMNAYQGLEKQIRQVEGLPLQVREIVPNSPQLRYSSVMPPLLAAERVSFQPADCHVQFEGSARWPGDLVAIQKTKIAFLLRMGELLEESADRPITKLGLENDTHLILNTAFLDIVYPTGAAFRLRIHHEHGQVLLESKIKDKSLDGRSREEAAHALSAYKRDFIQGPLHTQALRTLCTRFPLLSPCIRLVKAWCNSHLLSPHVSEELVELLTIRTFVHPYPWQAPGSIMTGFLRTLAFISKWDWRSQPLIIDFSGDMASKAIDSINLRFEAWRKIDPGMNRMVMFAASNHDLDGVTWTEQGPSKVVATRLTSLAKAACSMVKEKALELEVKGLFVSSTRDYDFVIHLNPRFTDLGRSQIEKQSTFKNLRVQSPVSTALVGYNPVHLYLKELMSLYGSNIVFFHNSNGGPIIAGLWSPQTGPRSWKVNIPYSTIPAIQQQDDMGTRISINKPALLNEMARLGGDLVTDIELH</sequence>
<protein>
    <recommendedName>
        <fullName evidence="5">U3 small nucleolar RNA-associated protein 22</fullName>
    </recommendedName>
</protein>
<comment type="subcellular location">
    <subcellularLocation>
        <location evidence="1 5">Nucleus</location>
        <location evidence="1 5">Nucleolus</location>
    </subcellularLocation>
</comment>
<feature type="compositionally biased region" description="Basic residues" evidence="6">
    <location>
        <begin position="1"/>
        <end position="20"/>
    </location>
</feature>
<dbReference type="InterPro" id="IPR035367">
    <property type="entry name" value="Nrap_D2"/>
</dbReference>
<dbReference type="GO" id="GO:0032040">
    <property type="term" value="C:small-subunit processome"/>
    <property type="evidence" value="ECO:0007669"/>
    <property type="project" value="TreeGrafter"/>
</dbReference>
<dbReference type="GO" id="GO:0032545">
    <property type="term" value="C:CURI complex"/>
    <property type="evidence" value="ECO:0007669"/>
    <property type="project" value="TreeGrafter"/>
</dbReference>
<organism evidence="13 14">
    <name type="scientific">Lasallia pustulata</name>
    <dbReference type="NCBI Taxonomy" id="136370"/>
    <lineage>
        <taxon>Eukaryota</taxon>
        <taxon>Fungi</taxon>
        <taxon>Dikarya</taxon>
        <taxon>Ascomycota</taxon>
        <taxon>Pezizomycotina</taxon>
        <taxon>Lecanoromycetes</taxon>
        <taxon>OSLEUM clade</taxon>
        <taxon>Umbilicariomycetidae</taxon>
        <taxon>Umbilicariales</taxon>
        <taxon>Umbilicariaceae</taxon>
        <taxon>Lasallia</taxon>
    </lineage>
</organism>
<evidence type="ECO:0000313" key="13">
    <source>
        <dbReference type="EMBL" id="KAA6409055.1"/>
    </source>
</evidence>
<dbReference type="GO" id="GO:0006409">
    <property type="term" value="P:tRNA export from nucleus"/>
    <property type="evidence" value="ECO:0007669"/>
    <property type="project" value="TreeGrafter"/>
</dbReference>
<keyword evidence="5" id="KW-0687">Ribonucleoprotein</keyword>
<dbReference type="Pfam" id="PF17406">
    <property type="entry name" value="Nrap_D5"/>
    <property type="match status" value="1"/>
</dbReference>
<dbReference type="Gene3D" id="3.30.70.3030">
    <property type="match status" value="1"/>
</dbReference>
<proteinExistence type="inferred from homology"/>
<dbReference type="EMBL" id="VXIT01000012">
    <property type="protein sequence ID" value="KAA6409055.1"/>
    <property type="molecule type" value="Genomic_DNA"/>
</dbReference>
<evidence type="ECO:0000256" key="2">
    <source>
        <dbReference type="ARBA" id="ARBA00006674"/>
    </source>
</evidence>
<evidence type="ECO:0000259" key="12">
    <source>
        <dbReference type="Pfam" id="PF17407"/>
    </source>
</evidence>
<comment type="caution">
    <text evidence="13">The sequence shown here is derived from an EMBL/GenBank/DDBJ whole genome shotgun (WGS) entry which is preliminary data.</text>
</comment>
<evidence type="ECO:0000259" key="9">
    <source>
        <dbReference type="Pfam" id="PF17404"/>
    </source>
</evidence>
<dbReference type="PANTHER" id="PTHR17972">
    <property type="entry name" value="NUCLEOLAR RNA-ASSOCIATED PROTEIN"/>
    <property type="match status" value="1"/>
</dbReference>
<dbReference type="InterPro" id="IPR035371">
    <property type="entry name" value="Nrap_D6"/>
</dbReference>
<dbReference type="Pfam" id="PF17405">
    <property type="entry name" value="Nrap_D4"/>
    <property type="match status" value="1"/>
</dbReference>
<name>A0A5M8PIB6_9LECA</name>
<evidence type="ECO:0000259" key="11">
    <source>
        <dbReference type="Pfam" id="PF17406"/>
    </source>
</evidence>
<dbReference type="Proteomes" id="UP000324767">
    <property type="component" value="Unassembled WGS sequence"/>
</dbReference>
<keyword evidence="5" id="KW-0690">Ribosome biogenesis</keyword>
<feature type="domain" description="Nrap protein" evidence="12">
    <location>
        <begin position="993"/>
        <end position="1122"/>
    </location>
</feature>
<dbReference type="Pfam" id="PF17403">
    <property type="entry name" value="Nrap_D2"/>
    <property type="match status" value="1"/>
</dbReference>
<feature type="domain" description="Nrap protein" evidence="8">
    <location>
        <begin position="328"/>
        <end position="468"/>
    </location>
</feature>
<comment type="similarity">
    <text evidence="2 5">Belongs to the NRAP family.</text>
</comment>
<dbReference type="GO" id="GO:0003723">
    <property type="term" value="F:RNA binding"/>
    <property type="evidence" value="ECO:0007669"/>
    <property type="project" value="UniProtKB-KW"/>
</dbReference>
<keyword evidence="3 5" id="KW-0694">RNA-binding</keyword>
<dbReference type="InterPro" id="IPR035370">
    <property type="entry name" value="Nrap_D5"/>
</dbReference>
<feature type="domain" description="Nrap protein" evidence="7">
    <location>
        <begin position="178"/>
        <end position="322"/>
    </location>
</feature>
<evidence type="ECO:0000313" key="14">
    <source>
        <dbReference type="Proteomes" id="UP000324767"/>
    </source>
</evidence>
<keyword evidence="5" id="KW-0698">rRNA processing</keyword>
<evidence type="ECO:0000259" key="10">
    <source>
        <dbReference type="Pfam" id="PF17405"/>
    </source>
</evidence>
<dbReference type="InterPro" id="IPR035369">
    <property type="entry name" value="Nrap_D4"/>
</dbReference>
<dbReference type="Pfam" id="PF03813">
    <property type="entry name" value="Nrap"/>
    <property type="match status" value="1"/>
</dbReference>
<dbReference type="Pfam" id="PF17407">
    <property type="entry name" value="Nrap_D6"/>
    <property type="match status" value="1"/>
</dbReference>